<accession>C2KJS7</accession>
<name>C2KJS7_LEUMC</name>
<dbReference type="EMBL" id="ACKV01000042">
    <property type="protein sequence ID" value="EEJ42430.1"/>
    <property type="molecule type" value="Genomic_DNA"/>
</dbReference>
<organism evidence="1 2">
    <name type="scientific">Leuconostoc mesenteroides subsp. cremoris ATCC 19254</name>
    <dbReference type="NCBI Taxonomy" id="586220"/>
    <lineage>
        <taxon>Bacteria</taxon>
        <taxon>Bacillati</taxon>
        <taxon>Bacillota</taxon>
        <taxon>Bacilli</taxon>
        <taxon>Lactobacillales</taxon>
        <taxon>Lactobacillaceae</taxon>
        <taxon>Leuconostoc</taxon>
    </lineage>
</organism>
<evidence type="ECO:0000313" key="1">
    <source>
        <dbReference type="EMBL" id="EEJ42430.1"/>
    </source>
</evidence>
<dbReference type="AlphaFoldDB" id="C2KJS7"/>
<proteinExistence type="predicted"/>
<dbReference type="Proteomes" id="UP000004283">
    <property type="component" value="Unassembled WGS sequence"/>
</dbReference>
<gene>
    <name evidence="1" type="ORF">HMPREF0555_0893</name>
</gene>
<reference evidence="1 2" key="1">
    <citation type="submission" date="2009-04" db="EMBL/GenBank/DDBJ databases">
        <authorList>
            <person name="Qin X."/>
            <person name="Bachman B."/>
            <person name="Battles P."/>
            <person name="Bell A."/>
            <person name="Bess C."/>
            <person name="Bickham C."/>
            <person name="Chaboub L."/>
            <person name="Chen D."/>
            <person name="Coyle M."/>
            <person name="Deiros D.R."/>
            <person name="Dinh H."/>
            <person name="Forbes L."/>
            <person name="Fowler G."/>
            <person name="Francisco L."/>
            <person name="Fu Q."/>
            <person name="Gubbala S."/>
            <person name="Hale W."/>
            <person name="Han Y."/>
            <person name="Hemphill L."/>
            <person name="Highlander S.K."/>
            <person name="Hirani K."/>
            <person name="Hogues M."/>
            <person name="Jackson L."/>
            <person name="Jakkamsetti A."/>
            <person name="Javaid M."/>
            <person name="Jiang H."/>
            <person name="Korchina V."/>
            <person name="Kovar C."/>
            <person name="Lara F."/>
            <person name="Lee S."/>
            <person name="Mata R."/>
            <person name="Mathew T."/>
            <person name="Moen C."/>
            <person name="Morales K."/>
            <person name="Munidasa M."/>
            <person name="Nazareth L."/>
            <person name="Ngo R."/>
            <person name="Nguyen L."/>
            <person name="Okwuonu G."/>
            <person name="Ongeri F."/>
            <person name="Patil S."/>
            <person name="Petrosino J."/>
            <person name="Pham C."/>
            <person name="Pham P."/>
            <person name="Pu L.-L."/>
            <person name="Puazo M."/>
            <person name="Raj R."/>
            <person name="Reid J."/>
            <person name="Rouhana J."/>
            <person name="Saada N."/>
            <person name="Shang Y."/>
            <person name="Simmons D."/>
            <person name="Thornton R."/>
            <person name="Warren J."/>
            <person name="Weissenberger G."/>
            <person name="Zhang J."/>
            <person name="Zhang L."/>
            <person name="Zhou C."/>
            <person name="Zhu D."/>
            <person name="Muzny D."/>
            <person name="Worley K."/>
            <person name="Gibbs R."/>
        </authorList>
    </citation>
    <scope>NUCLEOTIDE SEQUENCE [LARGE SCALE GENOMIC DNA]</scope>
    <source>
        <strain evidence="1 2">ATCC 19254</strain>
    </source>
</reference>
<dbReference type="HOGENOM" id="CLU_3128855_0_0_9"/>
<comment type="caution">
    <text evidence="1">The sequence shown here is derived from an EMBL/GenBank/DDBJ whole genome shotgun (WGS) entry which is preliminary data.</text>
</comment>
<sequence length="50" mass="5841">LATDQVQRVQRLSLLSQLFKSTPSMLINRLITKSSVTHLFRSMQTNYFIK</sequence>
<feature type="non-terminal residue" evidence="1">
    <location>
        <position position="1"/>
    </location>
</feature>
<evidence type="ECO:0000313" key="2">
    <source>
        <dbReference type="Proteomes" id="UP000004283"/>
    </source>
</evidence>
<protein>
    <submittedName>
        <fullName evidence="1">Uncharacterized protein</fullName>
    </submittedName>
</protein>